<name>A0A343TIP8_9EURY</name>
<sequence>MPSHATCRREIESLHAFFVDWYTGQATANAYDRVERALGADFEMVTPDGERREYAAVVDAIRNRYADREPGTFDIEIRNVETRYANDDCRLLRYEEWQETPDGTTGRVSTVLFEEDPDAPGDVVWRDLHETWLDGPDSDQA</sequence>
<gene>
    <name evidence="2" type="ORF">AArcSl_1339</name>
</gene>
<evidence type="ECO:0000313" key="2">
    <source>
        <dbReference type="EMBL" id="AUX08970.1"/>
    </source>
</evidence>
<dbReference type="GeneID" id="37877687"/>
<dbReference type="AlphaFoldDB" id="A0A343TIP8"/>
<dbReference type="Gene3D" id="3.10.450.50">
    <property type="match status" value="1"/>
</dbReference>
<dbReference type="RefSeq" id="WP_119816782.1">
    <property type="nucleotide sequence ID" value="NZ_CP025066.1"/>
</dbReference>
<evidence type="ECO:0000259" key="1">
    <source>
        <dbReference type="Pfam" id="PF08472"/>
    </source>
</evidence>
<dbReference type="KEGG" id="hdf:AArcSl_1339"/>
<reference evidence="3" key="1">
    <citation type="submission" date="2017-11" db="EMBL/GenBank/DDBJ databases">
        <title>Phenotypic and genomic properties of facultatively anaerobic sulfur-reducing natronoarchaea from hypersaline soda lakes.</title>
        <authorList>
            <person name="Sorokin D.Y."/>
            <person name="Kublanov I.V."/>
            <person name="Roman P."/>
            <person name="Sinninghe Damste J.S."/>
            <person name="Golyshin P.N."/>
            <person name="Rojo D."/>
            <person name="Ciordia S."/>
            <person name="Mena M.D.C."/>
            <person name="Ferrer M."/>
            <person name="Messina E."/>
            <person name="Smedile F."/>
            <person name="La Spada G."/>
            <person name="La Cono V."/>
            <person name="Yakimov M.M."/>
        </authorList>
    </citation>
    <scope>NUCLEOTIDE SEQUENCE [LARGE SCALE GENOMIC DNA]</scope>
    <source>
        <strain evidence="3">AArc-Sl</strain>
    </source>
</reference>
<organism evidence="2 3">
    <name type="scientific">Halalkaliarchaeum desulfuricum</name>
    <dbReference type="NCBI Taxonomy" id="2055893"/>
    <lineage>
        <taxon>Archaea</taxon>
        <taxon>Methanobacteriati</taxon>
        <taxon>Methanobacteriota</taxon>
        <taxon>Stenosarchaea group</taxon>
        <taxon>Halobacteria</taxon>
        <taxon>Halobacteriales</taxon>
        <taxon>Haloferacaceae</taxon>
        <taxon>Halalkaliarchaeum</taxon>
    </lineage>
</organism>
<feature type="domain" description="Sucrose-phosphatase C-terminal" evidence="1">
    <location>
        <begin position="30"/>
        <end position="133"/>
    </location>
</feature>
<dbReference type="InterPro" id="IPR032710">
    <property type="entry name" value="NTF2-like_dom_sf"/>
</dbReference>
<evidence type="ECO:0000313" key="3">
    <source>
        <dbReference type="Proteomes" id="UP000263012"/>
    </source>
</evidence>
<dbReference type="OrthoDB" id="337726at2157"/>
<accession>A0A343TIP8</accession>
<dbReference type="PIRSF" id="PIRSF029394">
    <property type="entry name" value="UCP029394"/>
    <property type="match status" value="1"/>
</dbReference>
<dbReference type="SUPFAM" id="SSF54427">
    <property type="entry name" value="NTF2-like"/>
    <property type="match status" value="1"/>
</dbReference>
<dbReference type="EMBL" id="CP025066">
    <property type="protein sequence ID" value="AUX08970.1"/>
    <property type="molecule type" value="Genomic_DNA"/>
</dbReference>
<dbReference type="InterPro" id="IPR013679">
    <property type="entry name" value="SPP_C"/>
</dbReference>
<dbReference type="Proteomes" id="UP000263012">
    <property type="component" value="Chromosome"/>
</dbReference>
<keyword evidence="3" id="KW-1185">Reference proteome</keyword>
<dbReference type="Pfam" id="PF08472">
    <property type="entry name" value="S6PP_C"/>
    <property type="match status" value="1"/>
</dbReference>
<proteinExistence type="predicted"/>
<dbReference type="InterPro" id="IPR016918">
    <property type="entry name" value="UCP029394"/>
</dbReference>
<protein>
    <recommendedName>
        <fullName evidence="1">Sucrose-phosphatase C-terminal domain-containing protein</fullName>
    </recommendedName>
</protein>